<dbReference type="PANTHER" id="PTHR46976:SF1">
    <property type="entry name" value="PROTEIN ARABIDILLO 1"/>
    <property type="match status" value="1"/>
</dbReference>
<organism evidence="2 3">
    <name type="scientific">Gadus morhua</name>
    <name type="common">Atlantic cod</name>
    <dbReference type="NCBI Taxonomy" id="8049"/>
    <lineage>
        <taxon>Eukaryota</taxon>
        <taxon>Metazoa</taxon>
        <taxon>Chordata</taxon>
        <taxon>Craniata</taxon>
        <taxon>Vertebrata</taxon>
        <taxon>Euteleostomi</taxon>
        <taxon>Actinopterygii</taxon>
        <taxon>Neopterygii</taxon>
        <taxon>Teleostei</taxon>
        <taxon>Neoteleostei</taxon>
        <taxon>Acanthomorphata</taxon>
        <taxon>Zeiogadaria</taxon>
        <taxon>Gadariae</taxon>
        <taxon>Gadiformes</taxon>
        <taxon>Gadoidei</taxon>
        <taxon>Gadidae</taxon>
        <taxon>Gadus</taxon>
    </lineage>
</organism>
<dbReference type="AlphaFoldDB" id="A0A8C4ZBH0"/>
<dbReference type="GeneID" id="115541586"/>
<reference evidence="2" key="2">
    <citation type="submission" date="2025-09" db="UniProtKB">
        <authorList>
            <consortium name="Ensembl"/>
        </authorList>
    </citation>
    <scope>IDENTIFICATION</scope>
</reference>
<keyword evidence="3" id="KW-1185">Reference proteome</keyword>
<feature type="domain" description="F-box" evidence="1">
    <location>
        <begin position="90"/>
        <end position="136"/>
    </location>
</feature>
<proteinExistence type="predicted"/>
<dbReference type="SMART" id="SM00256">
    <property type="entry name" value="FBOX"/>
    <property type="match status" value="1"/>
</dbReference>
<protein>
    <submittedName>
        <fullName evidence="2">S-phase kinase associated protein 2</fullName>
    </submittedName>
</protein>
<dbReference type="Gene3D" id="3.80.10.10">
    <property type="entry name" value="Ribonuclease Inhibitor"/>
    <property type="match status" value="1"/>
</dbReference>
<dbReference type="InterPro" id="IPR032675">
    <property type="entry name" value="LRR_dom_sf"/>
</dbReference>
<reference evidence="2" key="1">
    <citation type="submission" date="2025-08" db="UniProtKB">
        <authorList>
            <consortium name="Ensembl"/>
        </authorList>
    </citation>
    <scope>IDENTIFICATION</scope>
</reference>
<dbReference type="PANTHER" id="PTHR46976">
    <property type="entry name" value="PROTEIN ARABIDILLO 1"/>
    <property type="match status" value="1"/>
</dbReference>
<dbReference type="OrthoDB" id="2095648at2759"/>
<dbReference type="OMA" id="NISWCEF"/>
<evidence type="ECO:0000313" key="3">
    <source>
        <dbReference type="Proteomes" id="UP000694546"/>
    </source>
</evidence>
<dbReference type="InterPro" id="IPR001810">
    <property type="entry name" value="F-box_dom"/>
</dbReference>
<dbReference type="InterPro" id="IPR036047">
    <property type="entry name" value="F-box-like_dom_sf"/>
</dbReference>
<accession>A0A8C4ZBH0</accession>
<evidence type="ECO:0000313" key="2">
    <source>
        <dbReference type="Ensembl" id="ENSGMOP00000009625.2"/>
    </source>
</evidence>
<dbReference type="GeneTree" id="ENSGT00390000007918"/>
<dbReference type="Pfam" id="PF12937">
    <property type="entry name" value="F-box-like"/>
    <property type="match status" value="1"/>
</dbReference>
<sequence length="416" mass="47654">MPRQRALNQLACMSQNLEGSMLSNKKTTNKRKKRGWVDDMLNAENTPSDLIHQWSPNHKQLCLNPREKENDMVPFVLSRRSRRRKKSSTGLSWDHLPDELILRILFCLPLSHLLRTSLVCKRWRRLAFDESLWYSVDLEGVTNMAAALELLLSRGTRRLRCPRTVIQELTFVNMSPVHVVQMDLSHCNVSSESLEVILSRCSTLTHLSLESLELSDRILHHLSQNPELIELNVGGCAGFSPEPLGKMLQSFSKMEQLNISWCEFGSDHVKAVVANLPSSLTDLNLSGYREQLAQEDLELLVERCPNIITLDISDSVFLRTTCIPTLEQLMHLKHLSLSRCYQIYASSLGDIGEKITSLRLLEAFGLVHDGRIFSKLYEMKRVAVNTRAISMVARPTPVQTDVHSMWDRRCRLRLHY</sequence>
<dbReference type="SUPFAM" id="SSF81383">
    <property type="entry name" value="F-box domain"/>
    <property type="match status" value="1"/>
</dbReference>
<dbReference type="Proteomes" id="UP000694546">
    <property type="component" value="Chromosome 4"/>
</dbReference>
<dbReference type="CDD" id="cd22114">
    <property type="entry name" value="F-box_FBXL1"/>
    <property type="match status" value="1"/>
</dbReference>
<dbReference type="SUPFAM" id="SSF52047">
    <property type="entry name" value="RNI-like"/>
    <property type="match status" value="1"/>
</dbReference>
<dbReference type="Ensembl" id="ENSGMOT00000009884.2">
    <property type="protein sequence ID" value="ENSGMOP00000009625.2"/>
    <property type="gene ID" value="ENSGMOG00000009001.2"/>
</dbReference>
<evidence type="ECO:0000259" key="1">
    <source>
        <dbReference type="PROSITE" id="PS50181"/>
    </source>
</evidence>
<gene>
    <name evidence="2" type="primary">SKP2</name>
</gene>
<dbReference type="RefSeq" id="XP_030209228.1">
    <property type="nucleotide sequence ID" value="XM_030353368.1"/>
</dbReference>
<dbReference type="PROSITE" id="PS50181">
    <property type="entry name" value="FBOX"/>
    <property type="match status" value="1"/>
</dbReference>
<name>A0A8C4ZBH0_GADMO</name>